<dbReference type="InterPro" id="IPR027417">
    <property type="entry name" value="P-loop_NTPase"/>
</dbReference>
<protein>
    <recommendedName>
        <fullName evidence="6">ABC transporter family G domain-containing protein</fullName>
    </recommendedName>
</protein>
<keyword evidence="5" id="KW-0472">Membrane</keyword>
<comment type="subcellular location">
    <subcellularLocation>
        <location evidence="1">Membrane</location>
        <topology evidence="1">Multi-pass membrane protein</topology>
    </subcellularLocation>
</comment>
<dbReference type="SUPFAM" id="SSF52540">
    <property type="entry name" value="P-loop containing nucleoside triphosphate hydrolases"/>
    <property type="match status" value="1"/>
</dbReference>
<evidence type="ECO:0000259" key="6">
    <source>
        <dbReference type="Pfam" id="PF19055"/>
    </source>
</evidence>
<evidence type="ECO:0000256" key="2">
    <source>
        <dbReference type="ARBA" id="ARBA00022448"/>
    </source>
</evidence>
<dbReference type="EMBL" id="JANEYF010003158">
    <property type="protein sequence ID" value="KAJ8938763.1"/>
    <property type="molecule type" value="Genomic_DNA"/>
</dbReference>
<evidence type="ECO:0000256" key="5">
    <source>
        <dbReference type="ARBA" id="ARBA00023136"/>
    </source>
</evidence>
<dbReference type="PANTHER" id="PTHR48041">
    <property type="entry name" value="ABC TRANSPORTER G FAMILY MEMBER 28"/>
    <property type="match status" value="1"/>
</dbReference>
<dbReference type="GO" id="GO:0005886">
    <property type="term" value="C:plasma membrane"/>
    <property type="evidence" value="ECO:0007669"/>
    <property type="project" value="TreeGrafter"/>
</dbReference>
<dbReference type="PANTHER" id="PTHR48041:SF15">
    <property type="entry name" value="FI05267P"/>
    <property type="match status" value="1"/>
</dbReference>
<evidence type="ECO:0000256" key="3">
    <source>
        <dbReference type="ARBA" id="ARBA00022692"/>
    </source>
</evidence>
<proteinExistence type="predicted"/>
<sequence length="148" mass="16520">MYIKGLDDLSCSQCITLLKTIAEGGRTVICSIHTPSARLFSIFDNAYIIADGQCVYQGYGPDVVPFLSNLGIECPKHYNPSDFVIELCCSEYGDHHERMVTAIDNGRVIYNKKYNEVSLEEVALDSNISLIKEYPTLSEQNLIMNLDG</sequence>
<gene>
    <name evidence="7" type="ORF">NQ314_011360</name>
</gene>
<dbReference type="AlphaFoldDB" id="A0AAV8XJQ4"/>
<evidence type="ECO:0000313" key="7">
    <source>
        <dbReference type="EMBL" id="KAJ8938763.1"/>
    </source>
</evidence>
<keyword evidence="8" id="KW-1185">Reference proteome</keyword>
<evidence type="ECO:0000313" key="8">
    <source>
        <dbReference type="Proteomes" id="UP001162156"/>
    </source>
</evidence>
<keyword evidence="2" id="KW-0813">Transport</keyword>
<comment type="caution">
    <text evidence="7">The sequence shown here is derived from an EMBL/GenBank/DDBJ whole genome shotgun (WGS) entry which is preliminary data.</text>
</comment>
<dbReference type="GO" id="GO:0140359">
    <property type="term" value="F:ABC-type transporter activity"/>
    <property type="evidence" value="ECO:0007669"/>
    <property type="project" value="InterPro"/>
</dbReference>
<keyword evidence="3" id="KW-0812">Transmembrane</keyword>
<keyword evidence="4" id="KW-1133">Transmembrane helix</keyword>
<accession>A0AAV8XJQ4</accession>
<dbReference type="InterPro" id="IPR050352">
    <property type="entry name" value="ABCG_transporters"/>
</dbReference>
<feature type="domain" description="ABC transporter family G" evidence="6">
    <location>
        <begin position="33"/>
        <end position="87"/>
    </location>
</feature>
<evidence type="ECO:0000256" key="1">
    <source>
        <dbReference type="ARBA" id="ARBA00004141"/>
    </source>
</evidence>
<dbReference type="InterPro" id="IPR043926">
    <property type="entry name" value="ABCG_dom"/>
</dbReference>
<organism evidence="7 8">
    <name type="scientific">Rhamnusium bicolor</name>
    <dbReference type="NCBI Taxonomy" id="1586634"/>
    <lineage>
        <taxon>Eukaryota</taxon>
        <taxon>Metazoa</taxon>
        <taxon>Ecdysozoa</taxon>
        <taxon>Arthropoda</taxon>
        <taxon>Hexapoda</taxon>
        <taxon>Insecta</taxon>
        <taxon>Pterygota</taxon>
        <taxon>Neoptera</taxon>
        <taxon>Endopterygota</taxon>
        <taxon>Coleoptera</taxon>
        <taxon>Polyphaga</taxon>
        <taxon>Cucujiformia</taxon>
        <taxon>Chrysomeloidea</taxon>
        <taxon>Cerambycidae</taxon>
        <taxon>Lepturinae</taxon>
        <taxon>Rhagiini</taxon>
        <taxon>Rhamnusium</taxon>
    </lineage>
</organism>
<evidence type="ECO:0000256" key="4">
    <source>
        <dbReference type="ARBA" id="ARBA00022989"/>
    </source>
</evidence>
<dbReference type="Proteomes" id="UP001162156">
    <property type="component" value="Unassembled WGS sequence"/>
</dbReference>
<reference evidence="7" key="1">
    <citation type="journal article" date="2023" name="Insect Mol. Biol.">
        <title>Genome sequencing provides insights into the evolution of gene families encoding plant cell wall-degrading enzymes in longhorned beetles.</title>
        <authorList>
            <person name="Shin N.R."/>
            <person name="Okamura Y."/>
            <person name="Kirsch R."/>
            <person name="Pauchet Y."/>
        </authorList>
    </citation>
    <scope>NUCLEOTIDE SEQUENCE</scope>
    <source>
        <strain evidence="7">RBIC_L_NR</strain>
    </source>
</reference>
<name>A0AAV8XJQ4_9CUCU</name>
<dbReference type="Pfam" id="PF19055">
    <property type="entry name" value="ABC2_membrane_7"/>
    <property type="match status" value="1"/>
</dbReference>